<dbReference type="NCBIfam" id="NF003439">
    <property type="entry name" value="PRK04968.1"/>
    <property type="match status" value="1"/>
</dbReference>
<proteinExistence type="inferred from homology"/>
<evidence type="ECO:0000256" key="4">
    <source>
        <dbReference type="HAMAP-Rule" id="MF_01104"/>
    </source>
</evidence>
<name>A0A285J4L1_9GAMM</name>
<dbReference type="InterPro" id="IPR038228">
    <property type="entry name" value="Syd_sf"/>
</dbReference>
<dbReference type="CDD" id="cd16323">
    <property type="entry name" value="Syd"/>
    <property type="match status" value="1"/>
</dbReference>
<evidence type="ECO:0000256" key="3">
    <source>
        <dbReference type="ARBA" id="ARBA00023136"/>
    </source>
</evidence>
<dbReference type="GO" id="GO:0009898">
    <property type="term" value="C:cytoplasmic side of plasma membrane"/>
    <property type="evidence" value="ECO:0007669"/>
    <property type="project" value="InterPro"/>
</dbReference>
<sequence>MLSLAESYQNFITQTLSWHQQHNLTLQAWAAEPARPAPGQLAVLDDNTVSWQPVRQQPAADFSNVEQALELELHPDIKQFYSLFYGAGLGASHSRGQLQLLMIWDQADLARLQENVIGHILMKRRLKQPETVFFALTDDDSIVLSVLNRTGEVYLESVGKDVGEKLADSLADFFSQITPAAYQGV</sequence>
<comment type="similarity">
    <text evidence="4">Belongs to the Syd family.</text>
</comment>
<evidence type="ECO:0000313" key="6">
    <source>
        <dbReference type="Proteomes" id="UP000219353"/>
    </source>
</evidence>
<accession>A0A285J4L1</accession>
<evidence type="ECO:0000313" key="5">
    <source>
        <dbReference type="EMBL" id="SNY55152.1"/>
    </source>
</evidence>
<reference evidence="6" key="1">
    <citation type="submission" date="2017-09" db="EMBL/GenBank/DDBJ databases">
        <authorList>
            <person name="Varghese N."/>
            <person name="Submissions S."/>
        </authorList>
    </citation>
    <scope>NUCLEOTIDE SEQUENCE [LARGE SCALE GENOMIC DNA]</scope>
    <source>
        <strain evidence="6">CGMCC 1.12461</strain>
    </source>
</reference>
<dbReference type="Pfam" id="PF07348">
    <property type="entry name" value="Syd"/>
    <property type="match status" value="1"/>
</dbReference>
<dbReference type="RefSeq" id="WP_212682419.1">
    <property type="nucleotide sequence ID" value="NZ_OBEB01000006.1"/>
</dbReference>
<dbReference type="InterPro" id="IPR037883">
    <property type="entry name" value="Knr4/Smi1-like_sf"/>
</dbReference>
<gene>
    <name evidence="4" type="primary">syd</name>
    <name evidence="5" type="ORF">SAMN06297280_2783</name>
</gene>
<dbReference type="HAMAP" id="MF_01104">
    <property type="entry name" value="Syd"/>
    <property type="match status" value="1"/>
</dbReference>
<dbReference type="EMBL" id="OBEB01000006">
    <property type="protein sequence ID" value="SNY55152.1"/>
    <property type="molecule type" value="Genomic_DNA"/>
</dbReference>
<dbReference type="Proteomes" id="UP000219353">
    <property type="component" value="Unassembled WGS sequence"/>
</dbReference>
<evidence type="ECO:0000256" key="2">
    <source>
        <dbReference type="ARBA" id="ARBA00022519"/>
    </source>
</evidence>
<dbReference type="AlphaFoldDB" id="A0A285J4L1"/>
<protein>
    <recommendedName>
        <fullName evidence="4">Protein Syd</fullName>
    </recommendedName>
</protein>
<dbReference type="SUPFAM" id="SSF160631">
    <property type="entry name" value="SMI1/KNR4-like"/>
    <property type="match status" value="1"/>
</dbReference>
<dbReference type="Gene3D" id="3.40.1580.20">
    <property type="entry name" value="Syd protein"/>
    <property type="match status" value="1"/>
</dbReference>
<keyword evidence="6" id="KW-1185">Reference proteome</keyword>
<evidence type="ECO:0000256" key="1">
    <source>
        <dbReference type="ARBA" id="ARBA00022475"/>
    </source>
</evidence>
<keyword evidence="3 4" id="KW-0472">Membrane</keyword>
<keyword evidence="2 4" id="KW-0997">Cell inner membrane</keyword>
<comment type="function">
    <text evidence="4">Interacts with the SecY protein in vivo. May bind preferentially to an uncomplexed state of SecY, thus functioning either as a chelating agent for excess SecY in the cell or as a regulatory factor that negatively controls the translocase function.</text>
</comment>
<comment type="subcellular location">
    <subcellularLocation>
        <location evidence="4">Cell inner membrane</location>
        <topology evidence="4">Peripheral membrane protein</topology>
        <orientation evidence="4">Cytoplasmic side</orientation>
    </subcellularLocation>
    <text evidence="4">Loosely associated with the cytoplasmic side of the inner membrane, probably via SecY.</text>
</comment>
<keyword evidence="1 4" id="KW-1003">Cell membrane</keyword>
<organism evidence="5 6">
    <name type="scientific">Arsukibacterium tuosuense</name>
    <dbReference type="NCBI Taxonomy" id="1323745"/>
    <lineage>
        <taxon>Bacteria</taxon>
        <taxon>Pseudomonadati</taxon>
        <taxon>Pseudomonadota</taxon>
        <taxon>Gammaproteobacteria</taxon>
        <taxon>Chromatiales</taxon>
        <taxon>Chromatiaceae</taxon>
        <taxon>Arsukibacterium</taxon>
    </lineage>
</organism>
<dbReference type="InterPro" id="IPR009948">
    <property type="entry name" value="Syd"/>
</dbReference>